<dbReference type="Proteomes" id="UP000886100">
    <property type="component" value="Unassembled WGS sequence"/>
</dbReference>
<feature type="compositionally biased region" description="Basic and acidic residues" evidence="1">
    <location>
        <begin position="69"/>
        <end position="78"/>
    </location>
</feature>
<dbReference type="EMBL" id="DROM01000443">
    <property type="protein sequence ID" value="HHH14049.1"/>
    <property type="molecule type" value="Genomic_DNA"/>
</dbReference>
<accession>A0A7C5IZM0</accession>
<evidence type="ECO:0000313" key="3">
    <source>
        <dbReference type="EMBL" id="HHH14049.1"/>
    </source>
</evidence>
<dbReference type="AlphaFoldDB" id="A0A7C5IZM0"/>
<reference evidence="3" key="1">
    <citation type="journal article" date="2020" name="mSystems">
        <title>Genome- and Community-Level Interaction Insights into Carbon Utilization and Element Cycling Functions of Hydrothermarchaeota in Hydrothermal Sediment.</title>
        <authorList>
            <person name="Zhou Z."/>
            <person name="Liu Y."/>
            <person name="Xu W."/>
            <person name="Pan J."/>
            <person name="Luo Z.H."/>
            <person name="Li M."/>
        </authorList>
    </citation>
    <scope>NUCLEOTIDE SEQUENCE [LARGE SCALE GENOMIC DNA]</scope>
    <source>
        <strain evidence="3">HyVt-535</strain>
    </source>
</reference>
<organism evidence="3">
    <name type="scientific">Thiolapillus brandeum</name>
    <dbReference type="NCBI Taxonomy" id="1076588"/>
    <lineage>
        <taxon>Bacteria</taxon>
        <taxon>Pseudomonadati</taxon>
        <taxon>Pseudomonadota</taxon>
        <taxon>Gammaproteobacteria</taxon>
        <taxon>Chromatiales</taxon>
        <taxon>Sedimenticolaceae</taxon>
        <taxon>Thiolapillus</taxon>
    </lineage>
</organism>
<feature type="region of interest" description="Disordered" evidence="1">
    <location>
        <begin position="57"/>
        <end position="78"/>
    </location>
</feature>
<evidence type="ECO:0000256" key="2">
    <source>
        <dbReference type="SAM" id="SignalP"/>
    </source>
</evidence>
<feature type="signal peptide" evidence="2">
    <location>
        <begin position="1"/>
        <end position="18"/>
    </location>
</feature>
<protein>
    <submittedName>
        <fullName evidence="3">Uncharacterized protein</fullName>
    </submittedName>
</protein>
<feature type="chain" id="PRO_5028429348" evidence="2">
    <location>
        <begin position="19"/>
        <end position="78"/>
    </location>
</feature>
<sequence>MRRLLPLMAVLAPLPAAGAEPEAPGLEMLEYLGQWQQEDEEEKGWVDPVGMYRAGLLAGGRRAPGSTREPPKEDREPR</sequence>
<evidence type="ECO:0000256" key="1">
    <source>
        <dbReference type="SAM" id="MobiDB-lite"/>
    </source>
</evidence>
<gene>
    <name evidence="3" type="ORF">ENJ98_07410</name>
</gene>
<name>A0A7C5IZM0_9GAMM</name>
<keyword evidence="2" id="KW-0732">Signal</keyword>
<proteinExistence type="predicted"/>
<comment type="caution">
    <text evidence="3">The sequence shown here is derived from an EMBL/GenBank/DDBJ whole genome shotgun (WGS) entry which is preliminary data.</text>
</comment>